<name>A0A5A7UHJ1_CUCMM</name>
<feature type="coiled-coil region" evidence="1">
    <location>
        <begin position="134"/>
        <end position="161"/>
    </location>
</feature>
<dbReference type="AlphaFoldDB" id="A0A5A7UHJ1"/>
<reference evidence="3 4" key="1">
    <citation type="submission" date="2019-08" db="EMBL/GenBank/DDBJ databases">
        <title>Draft genome sequences of two oriental melons (Cucumis melo L. var makuwa).</title>
        <authorList>
            <person name="Kwon S.-Y."/>
        </authorList>
    </citation>
    <scope>NUCLEOTIDE SEQUENCE [LARGE SCALE GENOMIC DNA]</scope>
    <source>
        <strain evidence="4">cv. SW 3</strain>
        <tissue evidence="3">Leaf</tissue>
    </source>
</reference>
<dbReference type="Proteomes" id="UP000321393">
    <property type="component" value="Unassembled WGS sequence"/>
</dbReference>
<comment type="caution">
    <text evidence="3">The sequence shown here is derived from an EMBL/GenBank/DDBJ whole genome shotgun (WGS) entry which is preliminary data.</text>
</comment>
<sequence>MKLRPEGSVRKNTIKSRTHENPSHSRSIRLNLEEAQRPKAKAIDSITEADKWIRQEEMCKDLTDLEHGLNVIDYKEDAQPRYKHVKHGAGKVILGTSVMPKIIVEEEDSAKETKRNAESLTGMKVKFVEIQTFKKAKKEELTKLTEKVEKVTTKKKAIEDQEVDSLEVVVEEFTEELENMSPLGHNCCLKSQVLESCTTQASKEEGWGI</sequence>
<gene>
    <name evidence="3" type="ORF">E6C27_scaffold437G00280</name>
</gene>
<organism evidence="3 4">
    <name type="scientific">Cucumis melo var. makuwa</name>
    <name type="common">Oriental melon</name>
    <dbReference type="NCBI Taxonomy" id="1194695"/>
    <lineage>
        <taxon>Eukaryota</taxon>
        <taxon>Viridiplantae</taxon>
        <taxon>Streptophyta</taxon>
        <taxon>Embryophyta</taxon>
        <taxon>Tracheophyta</taxon>
        <taxon>Spermatophyta</taxon>
        <taxon>Magnoliopsida</taxon>
        <taxon>eudicotyledons</taxon>
        <taxon>Gunneridae</taxon>
        <taxon>Pentapetalae</taxon>
        <taxon>rosids</taxon>
        <taxon>fabids</taxon>
        <taxon>Cucurbitales</taxon>
        <taxon>Cucurbitaceae</taxon>
        <taxon>Benincaseae</taxon>
        <taxon>Cucumis</taxon>
    </lineage>
</organism>
<proteinExistence type="predicted"/>
<protein>
    <submittedName>
        <fullName evidence="3">Stress response protein NST1-like</fullName>
    </submittedName>
</protein>
<keyword evidence="1" id="KW-0175">Coiled coil</keyword>
<dbReference type="EMBL" id="SSTE01008669">
    <property type="protein sequence ID" value="KAA0054750.1"/>
    <property type="molecule type" value="Genomic_DNA"/>
</dbReference>
<accession>A0A5A7UHJ1</accession>
<evidence type="ECO:0000313" key="4">
    <source>
        <dbReference type="Proteomes" id="UP000321393"/>
    </source>
</evidence>
<evidence type="ECO:0000256" key="2">
    <source>
        <dbReference type="SAM" id="MobiDB-lite"/>
    </source>
</evidence>
<evidence type="ECO:0000313" key="3">
    <source>
        <dbReference type="EMBL" id="KAA0054750.1"/>
    </source>
</evidence>
<feature type="region of interest" description="Disordered" evidence="2">
    <location>
        <begin position="1"/>
        <end position="28"/>
    </location>
</feature>
<evidence type="ECO:0000256" key="1">
    <source>
        <dbReference type="SAM" id="Coils"/>
    </source>
</evidence>